<dbReference type="Pfam" id="PF23266">
    <property type="entry name" value="VPS11_N"/>
    <property type="match status" value="1"/>
</dbReference>
<keyword evidence="2" id="KW-0479">Metal-binding</keyword>
<name>A0A915HLY1_ROMCU</name>
<organism evidence="7 8">
    <name type="scientific">Romanomermis culicivorax</name>
    <name type="common">Nematode worm</name>
    <dbReference type="NCBI Taxonomy" id="13658"/>
    <lineage>
        <taxon>Eukaryota</taxon>
        <taxon>Metazoa</taxon>
        <taxon>Ecdysozoa</taxon>
        <taxon>Nematoda</taxon>
        <taxon>Enoplea</taxon>
        <taxon>Dorylaimia</taxon>
        <taxon>Mermithida</taxon>
        <taxon>Mermithoidea</taxon>
        <taxon>Mermithidae</taxon>
        <taxon>Romanomermis</taxon>
    </lineage>
</organism>
<keyword evidence="7" id="KW-1185">Reference proteome</keyword>
<sequence length="257" mass="30216">MNLLTIYDIKNSYIAFSAPVPEVLDVFYQWSAFFVVTKSGHLWRFSEKDINSKLDILFKKNLYDLAVRLAETSNDISNHALADIYMHYGDFLYKYHTLHFTVFCVIESLLDRFFPKLEFDRLLIIFQTYDYEPGLLYLYDKAGMCKEILQLYITKSDCKNDYLLDYLRTENNDLNLIEQQMTYLEQEISKNQSILDDLENKMKSLIIKSDIVYMNATVSSLDDCNLLCQIIPELENAGMFVNRINSSTGKMQYVQNR</sequence>
<feature type="coiled-coil region" evidence="6">
    <location>
        <begin position="167"/>
        <end position="201"/>
    </location>
</feature>
<evidence type="ECO:0000256" key="1">
    <source>
        <dbReference type="ARBA" id="ARBA00004492"/>
    </source>
</evidence>
<evidence type="ECO:0000256" key="4">
    <source>
        <dbReference type="ARBA" id="ARBA00022833"/>
    </source>
</evidence>
<dbReference type="GO" id="GO:0030897">
    <property type="term" value="C:HOPS complex"/>
    <property type="evidence" value="ECO:0007669"/>
    <property type="project" value="TreeGrafter"/>
</dbReference>
<evidence type="ECO:0000256" key="2">
    <source>
        <dbReference type="ARBA" id="ARBA00022723"/>
    </source>
</evidence>
<comment type="subcellular location">
    <subcellularLocation>
        <location evidence="1">Late endosome membrane</location>
        <topology evidence="1">Peripheral membrane protein</topology>
        <orientation evidence="1">Cytoplasmic side</orientation>
    </subcellularLocation>
</comment>
<keyword evidence="5" id="KW-0472">Membrane</keyword>
<dbReference type="GO" id="GO:0007032">
    <property type="term" value="P:endosome organization"/>
    <property type="evidence" value="ECO:0007669"/>
    <property type="project" value="TreeGrafter"/>
</dbReference>
<keyword evidence="3" id="KW-0863">Zinc-finger</keyword>
<dbReference type="PANTHER" id="PTHR23323:SF24">
    <property type="entry name" value="VACUOLAR PROTEIN SORTING-ASSOCIATED PROTEIN 11 HOMOLOG"/>
    <property type="match status" value="1"/>
</dbReference>
<dbReference type="GO" id="GO:0048284">
    <property type="term" value="P:organelle fusion"/>
    <property type="evidence" value="ECO:0007669"/>
    <property type="project" value="TreeGrafter"/>
</dbReference>
<reference evidence="8" key="1">
    <citation type="submission" date="2022-11" db="UniProtKB">
        <authorList>
            <consortium name="WormBaseParasite"/>
        </authorList>
    </citation>
    <scope>IDENTIFICATION</scope>
</reference>
<keyword evidence="6" id="KW-0175">Coiled coil</keyword>
<dbReference type="Proteomes" id="UP000887565">
    <property type="component" value="Unplaced"/>
</dbReference>
<protein>
    <submittedName>
        <fullName evidence="8">Uncharacterized protein</fullName>
    </submittedName>
</protein>
<dbReference type="AlphaFoldDB" id="A0A915HLY1"/>
<dbReference type="GO" id="GO:0007033">
    <property type="term" value="P:vacuole organization"/>
    <property type="evidence" value="ECO:0007669"/>
    <property type="project" value="TreeGrafter"/>
</dbReference>
<evidence type="ECO:0000256" key="5">
    <source>
        <dbReference type="ARBA" id="ARBA00023136"/>
    </source>
</evidence>
<accession>A0A915HLY1</accession>
<dbReference type="GO" id="GO:0008270">
    <property type="term" value="F:zinc ion binding"/>
    <property type="evidence" value="ECO:0007669"/>
    <property type="project" value="UniProtKB-KW"/>
</dbReference>
<dbReference type="GO" id="GO:0030674">
    <property type="term" value="F:protein-macromolecule adaptor activity"/>
    <property type="evidence" value="ECO:0007669"/>
    <property type="project" value="TreeGrafter"/>
</dbReference>
<evidence type="ECO:0000256" key="3">
    <source>
        <dbReference type="ARBA" id="ARBA00022771"/>
    </source>
</evidence>
<dbReference type="PANTHER" id="PTHR23323">
    <property type="entry name" value="VACUOLAR PROTEIN SORTING-ASSOCIATED PROTEIN"/>
    <property type="match status" value="1"/>
</dbReference>
<proteinExistence type="predicted"/>
<evidence type="ECO:0000256" key="6">
    <source>
        <dbReference type="SAM" id="Coils"/>
    </source>
</evidence>
<keyword evidence="4" id="KW-0862">Zinc</keyword>
<evidence type="ECO:0000313" key="7">
    <source>
        <dbReference type="Proteomes" id="UP000887565"/>
    </source>
</evidence>
<dbReference type="GO" id="GO:0006904">
    <property type="term" value="P:vesicle docking involved in exocytosis"/>
    <property type="evidence" value="ECO:0007669"/>
    <property type="project" value="TreeGrafter"/>
</dbReference>
<dbReference type="GO" id="GO:0031902">
    <property type="term" value="C:late endosome membrane"/>
    <property type="evidence" value="ECO:0007669"/>
    <property type="project" value="UniProtKB-SubCell"/>
</dbReference>
<dbReference type="WBParaSite" id="nRc.2.0.1.t02973-RA">
    <property type="protein sequence ID" value="nRc.2.0.1.t02973-RA"/>
    <property type="gene ID" value="nRc.2.0.1.g02973"/>
</dbReference>
<evidence type="ECO:0000313" key="8">
    <source>
        <dbReference type="WBParaSite" id="nRc.2.0.1.t02973-RA"/>
    </source>
</evidence>